<accession>A0A0F9JG64</accession>
<name>A0A0F9JG64_9ZZZZ</name>
<protein>
    <submittedName>
        <fullName evidence="1">Uncharacterized protein</fullName>
    </submittedName>
</protein>
<sequence length="39" mass="4417">DAHSTIDSEVLSASQIIAHHNDVLKFFADIIQEEDFVFN</sequence>
<organism evidence="1">
    <name type="scientific">marine sediment metagenome</name>
    <dbReference type="NCBI Taxonomy" id="412755"/>
    <lineage>
        <taxon>unclassified sequences</taxon>
        <taxon>metagenomes</taxon>
        <taxon>ecological metagenomes</taxon>
    </lineage>
</organism>
<feature type="non-terminal residue" evidence="1">
    <location>
        <position position="1"/>
    </location>
</feature>
<comment type="caution">
    <text evidence="1">The sequence shown here is derived from an EMBL/GenBank/DDBJ whole genome shotgun (WGS) entry which is preliminary data.</text>
</comment>
<proteinExistence type="predicted"/>
<dbReference type="AlphaFoldDB" id="A0A0F9JG64"/>
<evidence type="ECO:0000313" key="1">
    <source>
        <dbReference type="EMBL" id="KKL97982.1"/>
    </source>
</evidence>
<gene>
    <name evidence="1" type="ORF">LCGC14_1828990</name>
</gene>
<reference evidence="1" key="1">
    <citation type="journal article" date="2015" name="Nature">
        <title>Complex archaea that bridge the gap between prokaryotes and eukaryotes.</title>
        <authorList>
            <person name="Spang A."/>
            <person name="Saw J.H."/>
            <person name="Jorgensen S.L."/>
            <person name="Zaremba-Niedzwiedzka K."/>
            <person name="Martijn J."/>
            <person name="Lind A.E."/>
            <person name="van Eijk R."/>
            <person name="Schleper C."/>
            <person name="Guy L."/>
            <person name="Ettema T.J."/>
        </authorList>
    </citation>
    <scope>NUCLEOTIDE SEQUENCE</scope>
</reference>
<dbReference type="EMBL" id="LAZR01018032">
    <property type="protein sequence ID" value="KKL97982.1"/>
    <property type="molecule type" value="Genomic_DNA"/>
</dbReference>